<dbReference type="AlphaFoldDB" id="A0A8J9VCL6"/>
<feature type="compositionally biased region" description="Acidic residues" evidence="1">
    <location>
        <begin position="53"/>
        <end position="74"/>
    </location>
</feature>
<organism evidence="2 3">
    <name type="scientific">Brenthis ino</name>
    <name type="common">lesser marbled fritillary</name>
    <dbReference type="NCBI Taxonomy" id="405034"/>
    <lineage>
        <taxon>Eukaryota</taxon>
        <taxon>Metazoa</taxon>
        <taxon>Ecdysozoa</taxon>
        <taxon>Arthropoda</taxon>
        <taxon>Hexapoda</taxon>
        <taxon>Insecta</taxon>
        <taxon>Pterygota</taxon>
        <taxon>Neoptera</taxon>
        <taxon>Endopterygota</taxon>
        <taxon>Lepidoptera</taxon>
        <taxon>Glossata</taxon>
        <taxon>Ditrysia</taxon>
        <taxon>Papilionoidea</taxon>
        <taxon>Nymphalidae</taxon>
        <taxon>Heliconiinae</taxon>
        <taxon>Argynnini</taxon>
        <taxon>Brenthis</taxon>
    </lineage>
</organism>
<reference evidence="2" key="1">
    <citation type="submission" date="2021-12" db="EMBL/GenBank/DDBJ databases">
        <authorList>
            <person name="Martin H S."/>
        </authorList>
    </citation>
    <scope>NUCLEOTIDE SEQUENCE</scope>
</reference>
<gene>
    <name evidence="2" type="ORF">BINO364_LOCUS9716</name>
</gene>
<name>A0A8J9VCL6_9NEOP</name>
<sequence>MRKVGLYCSSVCTNCRGQSNTNIESNATDEDCFEIDEDITDISLFLEQSTQIEQEEEEDSEEKETSDYEEFDDE</sequence>
<protein>
    <submittedName>
        <fullName evidence="2">Uncharacterized protein</fullName>
    </submittedName>
</protein>
<evidence type="ECO:0000313" key="2">
    <source>
        <dbReference type="EMBL" id="CAH0723950.1"/>
    </source>
</evidence>
<feature type="non-terminal residue" evidence="2">
    <location>
        <position position="74"/>
    </location>
</feature>
<evidence type="ECO:0000256" key="1">
    <source>
        <dbReference type="SAM" id="MobiDB-lite"/>
    </source>
</evidence>
<keyword evidence="3" id="KW-1185">Reference proteome</keyword>
<dbReference type="Proteomes" id="UP000838878">
    <property type="component" value="Chromosome 4"/>
</dbReference>
<proteinExistence type="predicted"/>
<feature type="region of interest" description="Disordered" evidence="1">
    <location>
        <begin position="49"/>
        <end position="74"/>
    </location>
</feature>
<dbReference type="OrthoDB" id="6753017at2759"/>
<evidence type="ECO:0000313" key="3">
    <source>
        <dbReference type="Proteomes" id="UP000838878"/>
    </source>
</evidence>
<accession>A0A8J9VCL6</accession>
<dbReference type="EMBL" id="OV170224">
    <property type="protein sequence ID" value="CAH0723950.1"/>
    <property type="molecule type" value="Genomic_DNA"/>
</dbReference>